<feature type="domain" description="Pyridoxamine kinase/Phosphomethylpyrimidine kinase" evidence="7">
    <location>
        <begin position="11"/>
        <end position="259"/>
    </location>
</feature>
<keyword evidence="3 8" id="KW-0808">Transferase</keyword>
<dbReference type="InterPro" id="IPR013749">
    <property type="entry name" value="PM/HMP-P_kinase-1"/>
</dbReference>
<sequence>MKRVLTIAGSDSGGGAGIQADIKTISAIGCYAASAITAVTAQNTLGVVAVEPLSLDIIEKQIRAVLDDIGADAVKIGMLATPDIVELVAALIEEYQPPFVVLDPVLVATSGDVLTEGSAAEAIVKRLMPLATVLTPNIPEAERMTGINIHTAEDYDTVWQQLHHDGAKAVLLKGGHLTDTVLTDTLFSTKESFPHHYTHTRIDTPNTHGTGCTLSSALACYLALGYPLSRAAALATDYIHEAIVAARDLHLGEGHGPVDHFFRLR</sequence>
<keyword evidence="6" id="KW-0067">ATP-binding</keyword>
<dbReference type="GO" id="GO:0005829">
    <property type="term" value="C:cytosol"/>
    <property type="evidence" value="ECO:0007669"/>
    <property type="project" value="TreeGrafter"/>
</dbReference>
<dbReference type="SUPFAM" id="SSF53613">
    <property type="entry name" value="Ribokinase-like"/>
    <property type="match status" value="1"/>
</dbReference>
<comment type="pathway">
    <text evidence="1">Cofactor biosynthesis; thiamine diphosphate biosynthesis.</text>
</comment>
<reference evidence="8" key="1">
    <citation type="journal article" date="2021" name="PeerJ">
        <title>Extensive microbial diversity within the chicken gut microbiome revealed by metagenomics and culture.</title>
        <authorList>
            <person name="Gilroy R."/>
            <person name="Ravi A."/>
            <person name="Getino M."/>
            <person name="Pursley I."/>
            <person name="Horton D.L."/>
            <person name="Alikhan N.F."/>
            <person name="Baker D."/>
            <person name="Gharbi K."/>
            <person name="Hall N."/>
            <person name="Watson M."/>
            <person name="Adriaenssens E.M."/>
            <person name="Foster-Nyarko E."/>
            <person name="Jarju S."/>
            <person name="Secka A."/>
            <person name="Antonio M."/>
            <person name="Oren A."/>
            <person name="Chaudhuri R.R."/>
            <person name="La Ragione R."/>
            <person name="Hildebrand F."/>
            <person name="Pallen M.J."/>
        </authorList>
    </citation>
    <scope>NUCLEOTIDE SEQUENCE</scope>
    <source>
        <strain evidence="8">ChiBcec15-1070</strain>
    </source>
</reference>
<dbReference type="GO" id="GO:0008902">
    <property type="term" value="F:hydroxymethylpyrimidine kinase activity"/>
    <property type="evidence" value="ECO:0007669"/>
    <property type="project" value="UniProtKB-EC"/>
</dbReference>
<evidence type="ECO:0000256" key="4">
    <source>
        <dbReference type="ARBA" id="ARBA00022741"/>
    </source>
</evidence>
<keyword evidence="4" id="KW-0547">Nucleotide-binding</keyword>
<dbReference type="PANTHER" id="PTHR20858:SF17">
    <property type="entry name" value="HYDROXYMETHYLPYRIMIDINE_PHOSPHOMETHYLPYRIMIDINE KINASE THI20-RELATED"/>
    <property type="match status" value="1"/>
</dbReference>
<dbReference type="InterPro" id="IPR004399">
    <property type="entry name" value="HMP/HMP-P_kinase_dom"/>
</dbReference>
<dbReference type="InterPro" id="IPR029056">
    <property type="entry name" value="Ribokinase-like"/>
</dbReference>
<keyword evidence="5 8" id="KW-0418">Kinase</keyword>
<evidence type="ECO:0000256" key="6">
    <source>
        <dbReference type="ARBA" id="ARBA00022840"/>
    </source>
</evidence>
<organism evidence="8 9">
    <name type="scientific">Candidatus Rikenella faecigallinarum</name>
    <dbReference type="NCBI Taxonomy" id="2838745"/>
    <lineage>
        <taxon>Bacteria</taxon>
        <taxon>Pseudomonadati</taxon>
        <taxon>Bacteroidota</taxon>
        <taxon>Bacteroidia</taxon>
        <taxon>Bacteroidales</taxon>
        <taxon>Rikenellaceae</taxon>
        <taxon>Rikenella</taxon>
    </lineage>
</organism>
<evidence type="ECO:0000256" key="1">
    <source>
        <dbReference type="ARBA" id="ARBA00004948"/>
    </source>
</evidence>
<name>A0A9D1QEI5_9BACT</name>
<dbReference type="PANTHER" id="PTHR20858">
    <property type="entry name" value="PHOSPHOMETHYLPYRIMIDINE KINASE"/>
    <property type="match status" value="1"/>
</dbReference>
<evidence type="ECO:0000256" key="5">
    <source>
        <dbReference type="ARBA" id="ARBA00022777"/>
    </source>
</evidence>
<dbReference type="Gene3D" id="3.40.1190.20">
    <property type="match status" value="1"/>
</dbReference>
<dbReference type="EC" id="2.7.1.49" evidence="2"/>
<dbReference type="NCBIfam" id="TIGR00097">
    <property type="entry name" value="HMP-P_kinase"/>
    <property type="match status" value="1"/>
</dbReference>
<dbReference type="AlphaFoldDB" id="A0A9D1QEI5"/>
<proteinExistence type="predicted"/>
<reference evidence="8" key="2">
    <citation type="submission" date="2021-04" db="EMBL/GenBank/DDBJ databases">
        <authorList>
            <person name="Gilroy R."/>
        </authorList>
    </citation>
    <scope>NUCLEOTIDE SEQUENCE</scope>
    <source>
        <strain evidence="8">ChiBcec15-1070</strain>
    </source>
</reference>
<comment type="caution">
    <text evidence="8">The sequence shown here is derived from an EMBL/GenBank/DDBJ whole genome shotgun (WGS) entry which is preliminary data.</text>
</comment>
<accession>A0A9D1QEI5</accession>
<dbReference type="EMBL" id="DXHL01000031">
    <property type="protein sequence ID" value="HIW11144.1"/>
    <property type="molecule type" value="Genomic_DNA"/>
</dbReference>
<dbReference type="GO" id="GO:0005524">
    <property type="term" value="F:ATP binding"/>
    <property type="evidence" value="ECO:0007669"/>
    <property type="project" value="UniProtKB-KW"/>
</dbReference>
<dbReference type="GO" id="GO:0008972">
    <property type="term" value="F:phosphomethylpyrimidine kinase activity"/>
    <property type="evidence" value="ECO:0007669"/>
    <property type="project" value="InterPro"/>
</dbReference>
<evidence type="ECO:0000313" key="9">
    <source>
        <dbReference type="Proteomes" id="UP000823926"/>
    </source>
</evidence>
<evidence type="ECO:0000256" key="2">
    <source>
        <dbReference type="ARBA" id="ARBA00012135"/>
    </source>
</evidence>
<dbReference type="Pfam" id="PF08543">
    <property type="entry name" value="Phos_pyr_kin"/>
    <property type="match status" value="1"/>
</dbReference>
<evidence type="ECO:0000313" key="8">
    <source>
        <dbReference type="EMBL" id="HIW11144.1"/>
    </source>
</evidence>
<evidence type="ECO:0000256" key="3">
    <source>
        <dbReference type="ARBA" id="ARBA00022679"/>
    </source>
</evidence>
<protein>
    <recommendedName>
        <fullName evidence="2">hydroxymethylpyrimidine kinase</fullName>
        <ecNumber evidence="2">2.7.1.49</ecNumber>
    </recommendedName>
</protein>
<evidence type="ECO:0000259" key="7">
    <source>
        <dbReference type="Pfam" id="PF08543"/>
    </source>
</evidence>
<gene>
    <name evidence="8" type="primary">thiD</name>
    <name evidence="8" type="ORF">H9888_06575</name>
</gene>
<dbReference type="FunFam" id="3.40.1190.20:FF:000003">
    <property type="entry name" value="Phosphomethylpyrimidine kinase ThiD"/>
    <property type="match status" value="1"/>
</dbReference>
<dbReference type="CDD" id="cd01169">
    <property type="entry name" value="HMPP_kinase"/>
    <property type="match status" value="1"/>
</dbReference>
<dbReference type="Proteomes" id="UP000823926">
    <property type="component" value="Unassembled WGS sequence"/>
</dbReference>
<dbReference type="GO" id="GO:0009228">
    <property type="term" value="P:thiamine biosynthetic process"/>
    <property type="evidence" value="ECO:0007669"/>
    <property type="project" value="InterPro"/>
</dbReference>